<evidence type="ECO:0000256" key="2">
    <source>
        <dbReference type="ARBA" id="ARBA00022801"/>
    </source>
</evidence>
<dbReference type="SMART" id="SM00633">
    <property type="entry name" value="Glyco_10"/>
    <property type="match status" value="1"/>
</dbReference>
<dbReference type="InterPro" id="IPR044846">
    <property type="entry name" value="GH10"/>
</dbReference>
<evidence type="ECO:0000256" key="6">
    <source>
        <dbReference type="PROSITE-ProRule" id="PRU10061"/>
    </source>
</evidence>
<name>W0FU09_9BACT</name>
<dbReference type="SUPFAM" id="SSF51445">
    <property type="entry name" value="(Trans)glycosidases"/>
    <property type="match status" value="1"/>
</dbReference>
<protein>
    <recommendedName>
        <fullName evidence="7">Beta-xylanase</fullName>
        <ecNumber evidence="7">3.2.1.8</ecNumber>
    </recommendedName>
</protein>
<evidence type="ECO:0000313" key="10">
    <source>
        <dbReference type="EMBL" id="AHF26447.1"/>
    </source>
</evidence>
<evidence type="ECO:0000259" key="9">
    <source>
        <dbReference type="PROSITE" id="PS51760"/>
    </source>
</evidence>
<sequence length="519" mass="58007">MKKAISILLILCLMISLAGTALAEDTLVYESSFAAGNDDWFARGAQNVKNTPEATLLTEGRTADWNSPGRYFELVAGNEYKVSVEILQNDTDSANFLISMERSDSAGTGWDRLVPGKVKKGEWTTLSGTFTPAEFDSYLLYVETDGSPEISYEIRNFRLESPNVIPEAKATEAPAVIEEVAAEDLPSLKDAYAGKFDFGAAIPQQAFMGNLKLLELVKSQFNILTPENELKPDSVLDVNESRKLAQEDETAVAVHFNAAKALLQFAQQNGIKVHGHVLIWHSQTPEAFFHEGYDTKKPLVSREVMLARMENYIREVLTQTEEMYPGVIVSWDVVNEAIDDQSNRVRKSSRWTQVIGEDFVSYAFEYARKYAAEGVLLYYNDYNTAYTGKLNGIIKLITPLIEAGTIDGYGFQMHHTTGQPSNELIITAVEKIAALGIKLRVSELDIGITKYTETSLKAQADKYRVMMELMLRFADQTEAVQVWGITDNMSWRSQSYPLLFDKFMNPKPAFYAVLEAAGE</sequence>
<keyword evidence="4 7" id="KW-0326">Glycosidase</keyword>
<feature type="chain" id="PRO_5004788984" description="Beta-xylanase" evidence="8">
    <location>
        <begin position="24"/>
        <end position="519"/>
    </location>
</feature>
<dbReference type="PANTHER" id="PTHR31490:SF90">
    <property type="entry name" value="ENDO-1,4-BETA-XYLANASE A"/>
    <property type="match status" value="1"/>
</dbReference>
<dbReference type="InterPro" id="IPR003305">
    <property type="entry name" value="CenC_carb-bd"/>
</dbReference>
<feature type="domain" description="GH10" evidence="9">
    <location>
        <begin position="182"/>
        <end position="516"/>
    </location>
</feature>
<dbReference type="InterPro" id="IPR001000">
    <property type="entry name" value="GH10_dom"/>
</dbReference>
<dbReference type="EC" id="3.2.1.8" evidence="7"/>
<evidence type="ECO:0000256" key="3">
    <source>
        <dbReference type="ARBA" id="ARBA00023277"/>
    </source>
</evidence>
<dbReference type="PRINTS" id="PR00134">
    <property type="entry name" value="GLHYDRLASE10"/>
</dbReference>
<dbReference type="SUPFAM" id="SSF49785">
    <property type="entry name" value="Galactose-binding domain-like"/>
    <property type="match status" value="1"/>
</dbReference>
<keyword evidence="1" id="KW-0677">Repeat</keyword>
<dbReference type="AlphaFoldDB" id="W0FU09"/>
<accession>W0FU09</accession>
<dbReference type="Gene3D" id="3.20.20.80">
    <property type="entry name" value="Glycosidases"/>
    <property type="match status" value="1"/>
</dbReference>
<dbReference type="GO" id="GO:0031176">
    <property type="term" value="F:endo-1,4-beta-xylanase activity"/>
    <property type="evidence" value="ECO:0007669"/>
    <property type="project" value="UniProtKB-EC"/>
</dbReference>
<comment type="catalytic activity">
    <reaction evidence="7">
        <text>Endohydrolysis of (1-&gt;4)-beta-D-xylosidic linkages in xylans.</text>
        <dbReference type="EC" id="3.2.1.8"/>
    </reaction>
</comment>
<dbReference type="Pfam" id="PF00331">
    <property type="entry name" value="Glyco_hydro_10"/>
    <property type="match status" value="1"/>
</dbReference>
<dbReference type="PANTHER" id="PTHR31490">
    <property type="entry name" value="GLYCOSYL HYDROLASE"/>
    <property type="match status" value="1"/>
</dbReference>
<dbReference type="PROSITE" id="PS51760">
    <property type="entry name" value="GH10_2"/>
    <property type="match status" value="1"/>
</dbReference>
<dbReference type="PROSITE" id="PS00591">
    <property type="entry name" value="GH10_1"/>
    <property type="match status" value="1"/>
</dbReference>
<evidence type="ECO:0000256" key="7">
    <source>
        <dbReference type="RuleBase" id="RU361174"/>
    </source>
</evidence>
<keyword evidence="5 7" id="KW-0624">Polysaccharide degradation</keyword>
<reference evidence="10" key="1">
    <citation type="journal article" date="2013" name="PLoS ONE">
        <title>Metagenomic insights into the carbohydrate-active enzymes carried by the microorganisms adhering to solid digesta in the rumen of cows.</title>
        <authorList>
            <person name="Wang L."/>
            <person name="Hatem A."/>
            <person name="Catalyurek U.V."/>
            <person name="Morrison M."/>
            <person name="Yu Z."/>
        </authorList>
    </citation>
    <scope>NUCLEOTIDE SEQUENCE</scope>
</reference>
<keyword evidence="2 7" id="KW-0378">Hydrolase</keyword>
<evidence type="ECO:0000256" key="8">
    <source>
        <dbReference type="SAM" id="SignalP"/>
    </source>
</evidence>
<keyword evidence="10" id="KW-0858">Xylan degradation</keyword>
<evidence type="ECO:0000256" key="4">
    <source>
        <dbReference type="ARBA" id="ARBA00023295"/>
    </source>
</evidence>
<evidence type="ECO:0000256" key="5">
    <source>
        <dbReference type="ARBA" id="ARBA00023326"/>
    </source>
</evidence>
<dbReference type="EMBL" id="KC246880">
    <property type="protein sequence ID" value="AHF26447.1"/>
    <property type="molecule type" value="Genomic_DNA"/>
</dbReference>
<feature type="signal peptide" evidence="8">
    <location>
        <begin position="1"/>
        <end position="23"/>
    </location>
</feature>
<dbReference type="InterPro" id="IPR008979">
    <property type="entry name" value="Galactose-bd-like_sf"/>
</dbReference>
<organism evidence="10">
    <name type="scientific">uncultured bacterium Contig35</name>
    <dbReference type="NCBI Taxonomy" id="1393556"/>
    <lineage>
        <taxon>Bacteria</taxon>
        <taxon>environmental samples</taxon>
    </lineage>
</organism>
<dbReference type="GO" id="GO:0045493">
    <property type="term" value="P:xylan catabolic process"/>
    <property type="evidence" value="ECO:0007669"/>
    <property type="project" value="UniProtKB-KW"/>
</dbReference>
<comment type="similarity">
    <text evidence="7">Belongs to the glycosyl hydrolase 10 (cellulase F) family.</text>
</comment>
<dbReference type="InterPro" id="IPR017853">
    <property type="entry name" value="GH"/>
</dbReference>
<feature type="active site" description="Nucleophile" evidence="6">
    <location>
        <position position="443"/>
    </location>
</feature>
<dbReference type="Pfam" id="PF02018">
    <property type="entry name" value="CBM_4_9"/>
    <property type="match status" value="1"/>
</dbReference>
<dbReference type="Gene3D" id="2.60.120.260">
    <property type="entry name" value="Galactose-binding domain-like"/>
    <property type="match status" value="1"/>
</dbReference>
<dbReference type="InterPro" id="IPR031158">
    <property type="entry name" value="GH10_AS"/>
</dbReference>
<keyword evidence="3 7" id="KW-0119">Carbohydrate metabolism</keyword>
<evidence type="ECO:0000256" key="1">
    <source>
        <dbReference type="ARBA" id="ARBA00022737"/>
    </source>
</evidence>
<keyword evidence="8" id="KW-0732">Signal</keyword>
<proteinExistence type="inferred from homology"/>